<organism evidence="2 3">
    <name type="scientific">Candidatus Zambryskibacteria bacterium RIFCSPLOWO2_01_FULL_39_39</name>
    <dbReference type="NCBI Taxonomy" id="1802758"/>
    <lineage>
        <taxon>Bacteria</taxon>
        <taxon>Candidatus Zambryskiibacteriota</taxon>
    </lineage>
</organism>
<keyword evidence="1" id="KW-0812">Transmembrane</keyword>
<evidence type="ECO:0000313" key="3">
    <source>
        <dbReference type="Proteomes" id="UP000177707"/>
    </source>
</evidence>
<gene>
    <name evidence="2" type="ORF">A3A96_01630</name>
</gene>
<comment type="caution">
    <text evidence="2">The sequence shown here is derived from an EMBL/GenBank/DDBJ whole genome shotgun (WGS) entry which is preliminary data.</text>
</comment>
<evidence type="ECO:0000256" key="1">
    <source>
        <dbReference type="SAM" id="Phobius"/>
    </source>
</evidence>
<dbReference type="AlphaFoldDB" id="A0A1G2TVQ7"/>
<proteinExistence type="predicted"/>
<evidence type="ECO:0000313" key="2">
    <source>
        <dbReference type="EMBL" id="OHB01376.1"/>
    </source>
</evidence>
<protein>
    <recommendedName>
        <fullName evidence="4">POTRA domain-containing protein</fullName>
    </recommendedName>
</protein>
<keyword evidence="1" id="KW-1133">Transmembrane helix</keyword>
<reference evidence="2 3" key="1">
    <citation type="journal article" date="2016" name="Nat. Commun.">
        <title>Thousands of microbial genomes shed light on interconnected biogeochemical processes in an aquifer system.</title>
        <authorList>
            <person name="Anantharaman K."/>
            <person name="Brown C.T."/>
            <person name="Hug L.A."/>
            <person name="Sharon I."/>
            <person name="Castelle C.J."/>
            <person name="Probst A.J."/>
            <person name="Thomas B.C."/>
            <person name="Singh A."/>
            <person name="Wilkins M.J."/>
            <person name="Karaoz U."/>
            <person name="Brodie E.L."/>
            <person name="Williams K.H."/>
            <person name="Hubbard S.S."/>
            <person name="Banfield J.F."/>
        </authorList>
    </citation>
    <scope>NUCLEOTIDE SEQUENCE [LARGE SCALE GENOMIC DNA]</scope>
</reference>
<dbReference type="EMBL" id="MHWB01000013">
    <property type="protein sequence ID" value="OHB01376.1"/>
    <property type="molecule type" value="Genomic_DNA"/>
</dbReference>
<keyword evidence="1" id="KW-0472">Membrane</keyword>
<accession>A0A1G2TVQ7</accession>
<name>A0A1G2TVQ7_9BACT</name>
<dbReference type="STRING" id="1802758.A3A96_01630"/>
<feature type="transmembrane region" description="Helical" evidence="1">
    <location>
        <begin position="21"/>
        <end position="43"/>
    </location>
</feature>
<sequence>MHNTRYKKASSRISRRSEVRRFLSLFFKIGIPITFLVCLIFLLRADFLQVKTFEILGAEVIQVAEIENTALNFTLGNQFFLIPKSNLFFLNKEKLASVLLSKFGRLEEVSVNKHFLSKNIELKIVERKDDFFWCLIQTECFLMSKDGLVFESYSAEATRGKVIFGGILDGDPLMKNFATPEKMQNYSNLIRVFKEAGFEVSSINIESSDKAVAKIEIVDIIFNPEEENLSLTAENVVLLINELKSKNSSTTFNYIDARFNNKIFYKLY</sequence>
<evidence type="ECO:0008006" key="4">
    <source>
        <dbReference type="Google" id="ProtNLM"/>
    </source>
</evidence>
<dbReference type="Proteomes" id="UP000177707">
    <property type="component" value="Unassembled WGS sequence"/>
</dbReference>